<protein>
    <submittedName>
        <fullName evidence="3">Uncharacterized protein</fullName>
    </submittedName>
</protein>
<evidence type="ECO:0000256" key="1">
    <source>
        <dbReference type="SAM" id="SignalP"/>
    </source>
</evidence>
<organism evidence="3 4">
    <name type="scientific">Chryseobacterium arthrosphaerae</name>
    <dbReference type="NCBI Taxonomy" id="651561"/>
    <lineage>
        <taxon>Bacteria</taxon>
        <taxon>Pseudomonadati</taxon>
        <taxon>Bacteroidota</taxon>
        <taxon>Flavobacteriia</taxon>
        <taxon>Flavobacteriales</taxon>
        <taxon>Weeksellaceae</taxon>
        <taxon>Chryseobacterium group</taxon>
        <taxon>Chryseobacterium</taxon>
    </lineage>
</organism>
<sequence length="244" mass="25767">MKKILSITSFLLAFFGNAQVGINTPNPTNTLDVNGDLTIRKELRTGGTDLLKGSAGTAGDILHNNATLAANDWKSIKIADGQGSMSVFSMNTVEDKTGLSFTGDGSTSSYSQGAPLANGWTVIPTAVDKFSVTSATNKVTFSFQTTVQKLGTGSTGYACGVFVDDTLRAVRTDVILGETGAYKIFNLNATLTDLQQKNNYTVKVACIKRTLNGGTLGIGRAVHTDFLNADMSQSVLTTSVLQPY</sequence>
<dbReference type="OrthoDB" id="1273065at2"/>
<evidence type="ECO:0000313" key="5">
    <source>
        <dbReference type="Proteomes" id="UP001350005"/>
    </source>
</evidence>
<comment type="caution">
    <text evidence="3">The sequence shown here is derived from an EMBL/GenBank/DDBJ whole genome shotgun (WGS) entry which is preliminary data.</text>
</comment>
<gene>
    <name evidence="3" type="ORF">BBI00_17730</name>
    <name evidence="2" type="ORF">V2E39_00575</name>
</gene>
<reference evidence="3" key="2">
    <citation type="submission" date="2016-07" db="EMBL/GenBank/DDBJ databases">
        <authorList>
            <person name="Jeong J.-J."/>
            <person name="Kim D.W."/>
            <person name="Sang M.K."/>
            <person name="Choi I.-G."/>
            <person name="Kim K.D."/>
        </authorList>
    </citation>
    <scope>NUCLEOTIDE SEQUENCE</scope>
    <source>
        <strain evidence="3">CC-VM-7</strain>
    </source>
</reference>
<dbReference type="EMBL" id="MAYG01000012">
    <property type="protein sequence ID" value="OCA71551.1"/>
    <property type="molecule type" value="Genomic_DNA"/>
</dbReference>
<keyword evidence="1" id="KW-0732">Signal</keyword>
<dbReference type="Proteomes" id="UP000093432">
    <property type="component" value="Unassembled WGS sequence"/>
</dbReference>
<accession>A0A1B8ZIW8</accession>
<dbReference type="STRING" id="651561.BBI00_17730"/>
<reference evidence="2 5" key="3">
    <citation type="submission" date="2024-01" db="EMBL/GenBank/DDBJ databases">
        <title>Whole genome of Chryseobacterium arthrosphaerae NNCa 2741.</title>
        <authorList>
            <person name="Boriskina E.V."/>
            <person name="Gordinskaya N.A."/>
            <person name="Kropotov V.S."/>
            <person name="Alekseeva A.E."/>
            <person name="Makhova M.A."/>
            <person name="Kryazhev D.V."/>
            <person name="Shkurkina I.S."/>
        </authorList>
    </citation>
    <scope>NUCLEOTIDE SEQUENCE [LARGE SCALE GENOMIC DNA]</scope>
    <source>
        <strain evidence="2 5">NNCa 2741</strain>
    </source>
</reference>
<evidence type="ECO:0000313" key="2">
    <source>
        <dbReference type="EMBL" id="MEE6125875.1"/>
    </source>
</evidence>
<keyword evidence="5" id="KW-1185">Reference proteome</keyword>
<dbReference type="RefSeq" id="WP_065400198.1">
    <property type="nucleotide sequence ID" value="NZ_JAKYXJ010000004.1"/>
</dbReference>
<feature type="signal peptide" evidence="1">
    <location>
        <begin position="1"/>
        <end position="20"/>
    </location>
</feature>
<reference evidence="4" key="1">
    <citation type="submission" date="2016-07" db="EMBL/GenBank/DDBJ databases">
        <authorList>
            <person name="Florea S."/>
            <person name="Webb J.S."/>
            <person name="Jaromczyk J."/>
            <person name="Schardl C.L."/>
        </authorList>
    </citation>
    <scope>NUCLEOTIDE SEQUENCE [LARGE SCALE GENOMIC DNA]</scope>
    <source>
        <strain evidence="4">CC-VM-7</strain>
    </source>
</reference>
<dbReference type="Proteomes" id="UP001350005">
    <property type="component" value="Unassembled WGS sequence"/>
</dbReference>
<dbReference type="AlphaFoldDB" id="A0A1B8ZIW8"/>
<evidence type="ECO:0000313" key="4">
    <source>
        <dbReference type="Proteomes" id="UP000093432"/>
    </source>
</evidence>
<name>A0A1B8ZIW8_9FLAO</name>
<proteinExistence type="predicted"/>
<dbReference type="EMBL" id="JAZGJU010000001">
    <property type="protein sequence ID" value="MEE6125875.1"/>
    <property type="molecule type" value="Genomic_DNA"/>
</dbReference>
<feature type="chain" id="PRO_5008620685" evidence="1">
    <location>
        <begin position="21"/>
        <end position="244"/>
    </location>
</feature>
<evidence type="ECO:0000313" key="3">
    <source>
        <dbReference type="EMBL" id="OCA71551.1"/>
    </source>
</evidence>